<dbReference type="InterPro" id="IPR002491">
    <property type="entry name" value="ABC_transptr_periplasmic_BD"/>
</dbReference>
<keyword evidence="3" id="KW-1185">Reference proteome</keyword>
<sequence length="371" mass="42278">MKYLLSLIIFSLFFIQCKKSEKKENLAIKTSSYTIKYAKGFDIVSENNQKKLIIKKVFQNSEKQFKFTLTNKTNIAKNQIKVPVNKLVVTSTTHVPMLELLNSEGKLIGFPHAKYISSEKTRKRIEAGKVVELGSEQSMNTEKLMDLQPELVVGFSLHPNSKLYDNIKKAGIPVVFNGEWLEETPLGRAEWIKFFGVLLNKEKEADSIFNAIEKNYLKAKKIAAKKINSPTILSGSMFKDIWNVPGGESFVATFFRDANLKYLWEDTKGTGSLQLSFESVLDKGKNADFWIGCGLYETKEQLLSANKHYKEFDAVNKYKVFTIGTKKGKTGGLIYFELAPIRPDLVLKDMIKITNPELLPNYELTFFEKMK</sequence>
<comment type="caution">
    <text evidence="2">The sequence shown here is derived from an EMBL/GenBank/DDBJ whole genome shotgun (WGS) entry which is preliminary data.</text>
</comment>
<evidence type="ECO:0000313" key="3">
    <source>
        <dbReference type="Proteomes" id="UP000093186"/>
    </source>
</evidence>
<dbReference type="SUPFAM" id="SSF53807">
    <property type="entry name" value="Helical backbone' metal receptor"/>
    <property type="match status" value="1"/>
</dbReference>
<dbReference type="Pfam" id="PF01497">
    <property type="entry name" value="Peripla_BP_2"/>
    <property type="match status" value="1"/>
</dbReference>
<dbReference type="PROSITE" id="PS50983">
    <property type="entry name" value="FE_B12_PBP"/>
    <property type="match status" value="1"/>
</dbReference>
<proteinExistence type="predicted"/>
<dbReference type="AlphaFoldDB" id="A0A1B9XXH0"/>
<dbReference type="PANTHER" id="PTHR30535">
    <property type="entry name" value="VITAMIN B12-BINDING PROTEIN"/>
    <property type="match status" value="1"/>
</dbReference>
<evidence type="ECO:0000313" key="2">
    <source>
        <dbReference type="EMBL" id="OCK42267.1"/>
    </source>
</evidence>
<dbReference type="PANTHER" id="PTHR30535:SF34">
    <property type="entry name" value="MOLYBDATE-BINDING PROTEIN MOLA"/>
    <property type="match status" value="1"/>
</dbReference>
<dbReference type="Gene3D" id="3.40.50.1980">
    <property type="entry name" value="Nitrogenase molybdenum iron protein domain"/>
    <property type="match status" value="2"/>
</dbReference>
<organism evidence="2 3">
    <name type="scientific">Tenacibaculum soleae</name>
    <dbReference type="NCBI Taxonomy" id="447689"/>
    <lineage>
        <taxon>Bacteria</taxon>
        <taxon>Pseudomonadati</taxon>
        <taxon>Bacteroidota</taxon>
        <taxon>Flavobacteriia</taxon>
        <taxon>Flavobacteriales</taxon>
        <taxon>Flavobacteriaceae</taxon>
        <taxon>Tenacibaculum</taxon>
    </lineage>
</organism>
<evidence type="ECO:0000259" key="1">
    <source>
        <dbReference type="PROSITE" id="PS50983"/>
    </source>
</evidence>
<reference evidence="2 3" key="1">
    <citation type="submission" date="2016-06" db="EMBL/GenBank/DDBJ databases">
        <title>Draft Genome Sequence of Tenacibaculum soleae UCD-KL19.</title>
        <authorList>
            <person name="Eisen J.A."/>
            <person name="Coil D.A."/>
            <person name="Lujan K.M."/>
        </authorList>
    </citation>
    <scope>NUCLEOTIDE SEQUENCE [LARGE SCALE GENOMIC DNA]</scope>
    <source>
        <strain evidence="2 3">UCD-KL19</strain>
    </source>
</reference>
<dbReference type="RefSeq" id="WP_068705750.1">
    <property type="nucleotide sequence ID" value="NZ_MAKX01000024.1"/>
</dbReference>
<dbReference type="OrthoDB" id="9812528at2"/>
<dbReference type="STRING" id="447689.BA195_11625"/>
<name>A0A1B9XXH0_9FLAO</name>
<accession>A0A1B9XXH0</accession>
<dbReference type="EMBL" id="MAKX01000024">
    <property type="protein sequence ID" value="OCK42267.1"/>
    <property type="molecule type" value="Genomic_DNA"/>
</dbReference>
<feature type="domain" description="Fe/B12 periplasmic-binding" evidence="1">
    <location>
        <begin position="86"/>
        <end position="358"/>
    </location>
</feature>
<dbReference type="GO" id="GO:0071281">
    <property type="term" value="P:cellular response to iron ion"/>
    <property type="evidence" value="ECO:0007669"/>
    <property type="project" value="TreeGrafter"/>
</dbReference>
<dbReference type="Proteomes" id="UP000093186">
    <property type="component" value="Unassembled WGS sequence"/>
</dbReference>
<dbReference type="InterPro" id="IPR050902">
    <property type="entry name" value="ABC_Transporter_SBP"/>
</dbReference>
<gene>
    <name evidence="2" type="ORF">BA195_11625</name>
</gene>
<protein>
    <submittedName>
        <fullName evidence="2">ABC transporter substrate-binding protein</fullName>
    </submittedName>
</protein>